<evidence type="ECO:0000313" key="5">
    <source>
        <dbReference type="Proteomes" id="UP000632339"/>
    </source>
</evidence>
<sequence>MDMTDNVCIEVREVYKRYKSAQEDSLSDVSLDVVQSDVFGLLGPNGAGKTTLISILCGIIPVSSGNVRFFGNGTPYSDYERKSRVGFVPQEYAFYQELTPRQNLDYFGAMYNLSKTRLEERREHLLEVLGLEKAGDKKVGTFSGGMKRRVNLAIGIIHEPDILFLDEPTVGVDVQSRNAIIRYLQQLNEGGTTIIYTSHHMSEAEEFCKNIALIDHGKVIAAGDLQALKTAHGVDNLQTLFINLTGEEYRD</sequence>
<dbReference type="Proteomes" id="UP000632339">
    <property type="component" value="Unassembled WGS sequence"/>
</dbReference>
<dbReference type="GO" id="GO:0005524">
    <property type="term" value="F:ATP binding"/>
    <property type="evidence" value="ECO:0007669"/>
    <property type="project" value="UniProtKB-KW"/>
</dbReference>
<protein>
    <submittedName>
        <fullName evidence="4">ABC transporter ATP-binding protein</fullName>
    </submittedName>
</protein>
<proteinExistence type="predicted"/>
<evidence type="ECO:0000313" key="4">
    <source>
        <dbReference type="EMBL" id="GGM85837.1"/>
    </source>
</evidence>
<dbReference type="InterPro" id="IPR017871">
    <property type="entry name" value="ABC_transporter-like_CS"/>
</dbReference>
<evidence type="ECO:0000256" key="1">
    <source>
        <dbReference type="ARBA" id="ARBA00022741"/>
    </source>
</evidence>
<dbReference type="Gene3D" id="3.40.50.300">
    <property type="entry name" value="P-loop containing nucleotide triphosphate hydrolases"/>
    <property type="match status" value="1"/>
</dbReference>
<comment type="caution">
    <text evidence="4">The sequence shown here is derived from an EMBL/GenBank/DDBJ whole genome shotgun (WGS) entry which is preliminary data.</text>
</comment>
<organism evidence="4 5">
    <name type="scientific">Dyadobacter beijingensis</name>
    <dbReference type="NCBI Taxonomy" id="365489"/>
    <lineage>
        <taxon>Bacteria</taxon>
        <taxon>Pseudomonadati</taxon>
        <taxon>Bacteroidota</taxon>
        <taxon>Cytophagia</taxon>
        <taxon>Cytophagales</taxon>
        <taxon>Spirosomataceae</taxon>
        <taxon>Dyadobacter</taxon>
    </lineage>
</organism>
<keyword evidence="5" id="KW-1185">Reference proteome</keyword>
<gene>
    <name evidence="4" type="ORF">GCM10010967_17540</name>
</gene>
<dbReference type="InterPro" id="IPR003439">
    <property type="entry name" value="ABC_transporter-like_ATP-bd"/>
</dbReference>
<dbReference type="PANTHER" id="PTHR43582">
    <property type="entry name" value="LINEARMYCIN RESISTANCE ATP-BINDING PROTEIN LNRL"/>
    <property type="match status" value="1"/>
</dbReference>
<name>A0ABQ2HQX8_9BACT</name>
<dbReference type="PANTHER" id="PTHR43582:SF2">
    <property type="entry name" value="LINEARMYCIN RESISTANCE ATP-BINDING PROTEIN LNRL"/>
    <property type="match status" value="1"/>
</dbReference>
<dbReference type="Pfam" id="PF00005">
    <property type="entry name" value="ABC_tran"/>
    <property type="match status" value="1"/>
</dbReference>
<dbReference type="PROSITE" id="PS00211">
    <property type="entry name" value="ABC_TRANSPORTER_1"/>
    <property type="match status" value="1"/>
</dbReference>
<dbReference type="InterPro" id="IPR027417">
    <property type="entry name" value="P-loop_NTPase"/>
</dbReference>
<feature type="domain" description="ABC transporter" evidence="3">
    <location>
        <begin position="9"/>
        <end position="241"/>
    </location>
</feature>
<accession>A0ABQ2HQX8</accession>
<reference evidence="5" key="1">
    <citation type="journal article" date="2019" name="Int. J. Syst. Evol. Microbiol.">
        <title>The Global Catalogue of Microorganisms (GCM) 10K type strain sequencing project: providing services to taxonomists for standard genome sequencing and annotation.</title>
        <authorList>
            <consortium name="The Broad Institute Genomics Platform"/>
            <consortium name="The Broad Institute Genome Sequencing Center for Infectious Disease"/>
            <person name="Wu L."/>
            <person name="Ma J."/>
        </authorList>
    </citation>
    <scope>NUCLEOTIDE SEQUENCE [LARGE SCALE GENOMIC DNA]</scope>
    <source>
        <strain evidence="5">CGMCC 1.6375</strain>
    </source>
</reference>
<dbReference type="InterPro" id="IPR003593">
    <property type="entry name" value="AAA+_ATPase"/>
</dbReference>
<dbReference type="EMBL" id="BMLI01000001">
    <property type="protein sequence ID" value="GGM85837.1"/>
    <property type="molecule type" value="Genomic_DNA"/>
</dbReference>
<evidence type="ECO:0000259" key="3">
    <source>
        <dbReference type="PROSITE" id="PS50893"/>
    </source>
</evidence>
<dbReference type="PROSITE" id="PS50893">
    <property type="entry name" value="ABC_TRANSPORTER_2"/>
    <property type="match status" value="1"/>
</dbReference>
<keyword evidence="2 4" id="KW-0067">ATP-binding</keyword>
<evidence type="ECO:0000256" key="2">
    <source>
        <dbReference type="ARBA" id="ARBA00022840"/>
    </source>
</evidence>
<keyword evidence="1" id="KW-0547">Nucleotide-binding</keyword>
<dbReference type="SUPFAM" id="SSF52540">
    <property type="entry name" value="P-loop containing nucleoside triphosphate hydrolases"/>
    <property type="match status" value="1"/>
</dbReference>
<dbReference type="SMART" id="SM00382">
    <property type="entry name" value="AAA"/>
    <property type="match status" value="1"/>
</dbReference>